<dbReference type="HAMAP" id="MF_00460">
    <property type="entry name" value="UPF0125_RnfH"/>
    <property type="match status" value="1"/>
</dbReference>
<accession>A0A238HF01</accession>
<dbReference type="STRING" id="1522312.GCA_900177895_01226"/>
<evidence type="ECO:0000313" key="4">
    <source>
        <dbReference type="EMBL" id="SNB61842.1"/>
    </source>
</evidence>
<dbReference type="InterPro" id="IPR037021">
    <property type="entry name" value="RnfH_sf"/>
</dbReference>
<dbReference type="Pfam" id="PF03658">
    <property type="entry name" value="Ub-RnfH"/>
    <property type="match status" value="1"/>
</dbReference>
<name>A0A238HF01_9NEIS</name>
<evidence type="ECO:0000256" key="1">
    <source>
        <dbReference type="ARBA" id="ARBA00010645"/>
    </source>
</evidence>
<dbReference type="OrthoDB" id="9796575at2"/>
<dbReference type="InterPro" id="IPR016155">
    <property type="entry name" value="Mopterin_synth/thiamin_S_b"/>
</dbReference>
<dbReference type="SUPFAM" id="SSF54285">
    <property type="entry name" value="MoaD/ThiS"/>
    <property type="match status" value="1"/>
</dbReference>
<reference evidence="5" key="3">
    <citation type="submission" date="2017-06" db="EMBL/GenBank/DDBJ databases">
        <authorList>
            <person name="Laurent S."/>
        </authorList>
    </citation>
    <scope>NUCLEOTIDE SEQUENCE [LARGE SCALE GENOMIC DNA]</scope>
</reference>
<dbReference type="NCBIfam" id="NF002490">
    <property type="entry name" value="PRK01777.1"/>
    <property type="match status" value="1"/>
</dbReference>
<gene>
    <name evidence="3" type="primary">pasI</name>
    <name evidence="4" type="ORF">KEBURONENSIS_00906</name>
    <name evidence="3" type="ORF">KEBURONENSIS_01319</name>
</gene>
<protein>
    <recommendedName>
        <fullName evidence="2">UPF0125 protein KEBURONENSIS_00906</fullName>
    </recommendedName>
</protein>
<dbReference type="GeneID" id="83625318"/>
<evidence type="ECO:0000313" key="3">
    <source>
        <dbReference type="EMBL" id="SMQ12420.1"/>
    </source>
</evidence>
<comment type="similarity">
    <text evidence="1 2">Belongs to the UPF0125 (RnfH) family.</text>
</comment>
<dbReference type="PANTHER" id="PTHR37483">
    <property type="entry name" value="UPF0125 PROTEIN RATB"/>
    <property type="match status" value="1"/>
</dbReference>
<dbReference type="EMBL" id="FXUV02000014">
    <property type="protein sequence ID" value="SNB61842.1"/>
    <property type="molecule type" value="Genomic_DNA"/>
</dbReference>
<evidence type="ECO:0000256" key="2">
    <source>
        <dbReference type="HAMAP-Rule" id="MF_00460"/>
    </source>
</evidence>
<proteinExistence type="inferred from homology"/>
<keyword evidence="5" id="KW-1185">Reference proteome</keyword>
<dbReference type="AlphaFoldDB" id="A0A238HF01"/>
<dbReference type="Proteomes" id="UP000215450">
    <property type="component" value="Unassembled WGS sequence"/>
</dbReference>
<dbReference type="PANTHER" id="PTHR37483:SF1">
    <property type="entry name" value="UPF0125 PROTEIN RATB"/>
    <property type="match status" value="1"/>
</dbReference>
<evidence type="ECO:0000313" key="5">
    <source>
        <dbReference type="Proteomes" id="UP000215450"/>
    </source>
</evidence>
<reference evidence="3" key="1">
    <citation type="submission" date="2017-05" db="EMBL/GenBank/DDBJ databases">
        <authorList>
            <person name="Song R."/>
            <person name="Chenine A.L."/>
            <person name="Ruprecht R.M."/>
        </authorList>
    </citation>
    <scope>NUCLEOTIDE SEQUENCE</scope>
    <source>
        <strain evidence="3">Kingella_eburonensis</strain>
    </source>
</reference>
<dbReference type="EMBL" id="FXUV01000021">
    <property type="protein sequence ID" value="SMQ12420.1"/>
    <property type="molecule type" value="Genomic_DNA"/>
</dbReference>
<sequence length="96" mass="10676">MDNINIEVAYGTAQQQKLYTLQLPTGSTARQAAITANVQTDFPESQPENAPLGIFGKTVKDNHILREGDRVEIYRPLLADPKDARRKRVAQKKNAA</sequence>
<dbReference type="RefSeq" id="WP_032136659.1">
    <property type="nucleotide sequence ID" value="NZ_CCNJ01000031.1"/>
</dbReference>
<dbReference type="Gene3D" id="3.10.20.280">
    <property type="entry name" value="RnfH-like"/>
    <property type="match status" value="1"/>
</dbReference>
<dbReference type="InterPro" id="IPR005346">
    <property type="entry name" value="RnfH"/>
</dbReference>
<reference evidence="4" key="2">
    <citation type="submission" date="2017-06" db="EMBL/GenBank/DDBJ databases">
        <authorList>
            <person name="Kim H.J."/>
            <person name="Triplett B.A."/>
        </authorList>
    </citation>
    <scope>NUCLEOTIDE SEQUENCE [LARGE SCALE GENOMIC DNA]</scope>
    <source>
        <strain evidence="4">Kingella_eburonensis</strain>
    </source>
</reference>
<organism evidence="3">
    <name type="scientific">Kingella negevensis</name>
    <dbReference type="NCBI Taxonomy" id="1522312"/>
    <lineage>
        <taxon>Bacteria</taxon>
        <taxon>Pseudomonadati</taxon>
        <taxon>Pseudomonadota</taxon>
        <taxon>Betaproteobacteria</taxon>
        <taxon>Neisseriales</taxon>
        <taxon>Neisseriaceae</taxon>
        <taxon>Kingella</taxon>
    </lineage>
</organism>